<evidence type="ECO:0000313" key="14">
    <source>
        <dbReference type="Proteomes" id="UP001597511"/>
    </source>
</evidence>
<dbReference type="Pfam" id="PF00593">
    <property type="entry name" value="TonB_dep_Rec_b-barrel"/>
    <property type="match status" value="1"/>
</dbReference>
<dbReference type="InterPro" id="IPR012910">
    <property type="entry name" value="Plug_dom"/>
</dbReference>
<accession>A0ABW6A340</accession>
<feature type="chain" id="PRO_5047502915" evidence="10">
    <location>
        <begin position="25"/>
        <end position="1028"/>
    </location>
</feature>
<evidence type="ECO:0000256" key="7">
    <source>
        <dbReference type="ARBA" id="ARBA00023237"/>
    </source>
</evidence>
<dbReference type="PROSITE" id="PS52016">
    <property type="entry name" value="TONB_DEPENDENT_REC_3"/>
    <property type="match status" value="1"/>
</dbReference>
<dbReference type="Gene3D" id="2.170.130.10">
    <property type="entry name" value="TonB-dependent receptor, plug domain"/>
    <property type="match status" value="1"/>
</dbReference>
<dbReference type="SUPFAM" id="SSF49464">
    <property type="entry name" value="Carboxypeptidase regulatory domain-like"/>
    <property type="match status" value="1"/>
</dbReference>
<dbReference type="SUPFAM" id="SSF56935">
    <property type="entry name" value="Porins"/>
    <property type="match status" value="1"/>
</dbReference>
<keyword evidence="7 8" id="KW-0998">Cell outer membrane</keyword>
<evidence type="ECO:0000256" key="9">
    <source>
        <dbReference type="RuleBase" id="RU003357"/>
    </source>
</evidence>
<protein>
    <submittedName>
        <fullName evidence="13">SusC/RagA family TonB-linked outer membrane protein</fullName>
    </submittedName>
</protein>
<feature type="domain" description="TonB-dependent receptor plug" evidence="12">
    <location>
        <begin position="119"/>
        <end position="240"/>
    </location>
</feature>
<keyword evidence="10" id="KW-0732">Signal</keyword>
<dbReference type="Gene3D" id="2.40.170.20">
    <property type="entry name" value="TonB-dependent receptor, beta-barrel domain"/>
    <property type="match status" value="1"/>
</dbReference>
<name>A0ABW6A340_9BACT</name>
<feature type="domain" description="TonB-dependent receptor-like beta-barrel" evidence="11">
    <location>
        <begin position="421"/>
        <end position="980"/>
    </location>
</feature>
<dbReference type="InterPro" id="IPR023997">
    <property type="entry name" value="TonB-dep_OMP_SusC/RagA_CS"/>
</dbReference>
<reference evidence="14" key="1">
    <citation type="journal article" date="2019" name="Int. J. Syst. Evol. Microbiol.">
        <title>The Global Catalogue of Microorganisms (GCM) 10K type strain sequencing project: providing services to taxonomists for standard genome sequencing and annotation.</title>
        <authorList>
            <consortium name="The Broad Institute Genomics Platform"/>
            <consortium name="The Broad Institute Genome Sequencing Center for Infectious Disease"/>
            <person name="Wu L."/>
            <person name="Ma J."/>
        </authorList>
    </citation>
    <scope>NUCLEOTIDE SEQUENCE [LARGE SCALE GENOMIC DNA]</scope>
    <source>
        <strain evidence="14">KCTC 23299</strain>
    </source>
</reference>
<evidence type="ECO:0000256" key="1">
    <source>
        <dbReference type="ARBA" id="ARBA00004571"/>
    </source>
</evidence>
<gene>
    <name evidence="13" type="ORF">ACFS6H_08485</name>
</gene>
<evidence type="ECO:0000256" key="5">
    <source>
        <dbReference type="ARBA" id="ARBA00023077"/>
    </source>
</evidence>
<evidence type="ECO:0000256" key="3">
    <source>
        <dbReference type="ARBA" id="ARBA00022452"/>
    </source>
</evidence>
<keyword evidence="4 8" id="KW-0812">Transmembrane</keyword>
<dbReference type="RefSeq" id="WP_386097269.1">
    <property type="nucleotide sequence ID" value="NZ_JBHUOZ010000002.1"/>
</dbReference>
<evidence type="ECO:0000256" key="6">
    <source>
        <dbReference type="ARBA" id="ARBA00023136"/>
    </source>
</evidence>
<dbReference type="EMBL" id="JBHUOZ010000002">
    <property type="protein sequence ID" value="MFD2919739.1"/>
    <property type="molecule type" value="Genomic_DNA"/>
</dbReference>
<evidence type="ECO:0000256" key="10">
    <source>
        <dbReference type="SAM" id="SignalP"/>
    </source>
</evidence>
<dbReference type="InterPro" id="IPR039426">
    <property type="entry name" value="TonB-dep_rcpt-like"/>
</dbReference>
<proteinExistence type="inferred from homology"/>
<comment type="caution">
    <text evidence="13">The sequence shown here is derived from an EMBL/GenBank/DDBJ whole genome shotgun (WGS) entry which is preliminary data.</text>
</comment>
<dbReference type="Pfam" id="PF07715">
    <property type="entry name" value="Plug"/>
    <property type="match status" value="1"/>
</dbReference>
<dbReference type="InterPro" id="IPR008969">
    <property type="entry name" value="CarboxyPept-like_regulatory"/>
</dbReference>
<organism evidence="13 14">
    <name type="scientific">Terrimonas rubra</name>
    <dbReference type="NCBI Taxonomy" id="1035890"/>
    <lineage>
        <taxon>Bacteria</taxon>
        <taxon>Pseudomonadati</taxon>
        <taxon>Bacteroidota</taxon>
        <taxon>Chitinophagia</taxon>
        <taxon>Chitinophagales</taxon>
        <taxon>Chitinophagaceae</taxon>
        <taxon>Terrimonas</taxon>
    </lineage>
</organism>
<dbReference type="InterPro" id="IPR000531">
    <property type="entry name" value="Beta-barrel_TonB"/>
</dbReference>
<evidence type="ECO:0000313" key="13">
    <source>
        <dbReference type="EMBL" id="MFD2919739.1"/>
    </source>
</evidence>
<evidence type="ECO:0000256" key="2">
    <source>
        <dbReference type="ARBA" id="ARBA00022448"/>
    </source>
</evidence>
<keyword evidence="2 8" id="KW-0813">Transport</keyword>
<comment type="subcellular location">
    <subcellularLocation>
        <location evidence="1 8">Cell outer membrane</location>
        <topology evidence="1 8">Multi-pass membrane protein</topology>
    </subcellularLocation>
</comment>
<keyword evidence="5 9" id="KW-0798">TonB box</keyword>
<dbReference type="Proteomes" id="UP001597511">
    <property type="component" value="Unassembled WGS sequence"/>
</dbReference>
<dbReference type="NCBIfam" id="TIGR04056">
    <property type="entry name" value="OMP_RagA_SusC"/>
    <property type="match status" value="1"/>
</dbReference>
<dbReference type="InterPro" id="IPR036942">
    <property type="entry name" value="Beta-barrel_TonB_sf"/>
</dbReference>
<comment type="similarity">
    <text evidence="8 9">Belongs to the TonB-dependent receptor family.</text>
</comment>
<keyword evidence="3 8" id="KW-1134">Transmembrane beta strand</keyword>
<dbReference type="Pfam" id="PF13715">
    <property type="entry name" value="CarbopepD_reg_2"/>
    <property type="match status" value="1"/>
</dbReference>
<dbReference type="Gene3D" id="2.60.40.1120">
    <property type="entry name" value="Carboxypeptidase-like, regulatory domain"/>
    <property type="match status" value="1"/>
</dbReference>
<evidence type="ECO:0000259" key="12">
    <source>
        <dbReference type="Pfam" id="PF07715"/>
    </source>
</evidence>
<evidence type="ECO:0000256" key="8">
    <source>
        <dbReference type="PROSITE-ProRule" id="PRU01360"/>
    </source>
</evidence>
<evidence type="ECO:0000256" key="4">
    <source>
        <dbReference type="ARBA" id="ARBA00022692"/>
    </source>
</evidence>
<feature type="signal peptide" evidence="10">
    <location>
        <begin position="1"/>
        <end position="24"/>
    </location>
</feature>
<evidence type="ECO:0000259" key="11">
    <source>
        <dbReference type="Pfam" id="PF00593"/>
    </source>
</evidence>
<sequence>MLCTKWLRAAVTFSLLFISLFALAQDKVITGKVLDTRDGSPVAGANVAVKGTARITQTGVDGAFSITISGNATTLVISSVGFVTREVDITGKSTVDISLVSGSTDLDDVVVVGYGTQRKKEVTGAIAKVSGEKMNAIPVPSFEAALQGKAPGVQIMQGNGLAGSGSVIRIRGIGSISASGDPLYVIDGVPIVADPFLRGNSGGMNQNPLASINPADIESVEILKDAGATGIYGSRGANGVILVTTKRGKSGKPSFNYSNKIGFSSASMKPEFVNGQEWLQLRQEAWHNSGNPGDAPLPVLYPEAKTNNTNWWDLLTQTGIINEHNLSLNAGTKKLKTFANISYSDNEGYIKANSYTRMAARLNMDYSPVKAVKIALTTGFNRGINKRVPAAWDGGIGEAMSRALPIYSVFDANGNYVLSTQDAINPLRRLEQTKRREVDNRFLGGLSVEVQPVKNLFLKASGNLEYRNAFDDQFETYIWTQKPVADSGVIRRSPYWGTNWNTSITANYLWNMGDNHKFNLLVGQENQSVSLKDYTGYDFFQWSGKPYWTDVNSRQGYRNLRKRMLDNDQIVERQRDAWTFTSFFGRLNYNISDKYFFQLTGRLDGSSKFGTNNKYGFFPSASAAWTVSEENFLQDVNWIDLVKIRASYGLVGNANIPSGVYYDNFQLGGTNYNGAQTLYLNNLGNPDLQWENMRNLDAAVEFGLFKGRVTGELAYYRKNSTNILLAPGISPSATGLGDIWRNLNNTEILNEGIEFSANIKLIDRKNIRWSVGGNIARNYNEVLKYELGPDAVSGGTNDTRIVAGLPLGVNYLVRYHGVDPVDGLPIWLDNTGKQTKTFSLNHRVFAGSVLPDYIGGFNTAVGYKNFELSALFTFVIGGNIYENSAKYQFLGASTRNWNYRTDFLDRWVNPGDEAQYPKLLYNAANYPGVPSEDQFNSTMFLRDASYLRLRELTLSYRFDPAKLAKCRIKGLSLFATGSNLFTFTKYPGGDPEITRDFENAQDRNLSPNITYLTAPSQRNIIFGLNLSF</sequence>
<dbReference type="NCBIfam" id="TIGR04057">
    <property type="entry name" value="SusC_RagA_signa"/>
    <property type="match status" value="1"/>
</dbReference>
<keyword evidence="6 8" id="KW-0472">Membrane</keyword>
<keyword evidence="14" id="KW-1185">Reference proteome</keyword>
<dbReference type="InterPro" id="IPR037066">
    <property type="entry name" value="Plug_dom_sf"/>
</dbReference>
<dbReference type="InterPro" id="IPR023996">
    <property type="entry name" value="TonB-dep_OMP_SusC/RagA"/>
</dbReference>